<dbReference type="RefSeq" id="WP_282762637.1">
    <property type="nucleotide sequence ID" value="NZ_JASCTH010000016.1"/>
</dbReference>
<name>A0ABT6WPL6_9ACTN</name>
<dbReference type="Gene3D" id="3.90.180.10">
    <property type="entry name" value="Medium-chain alcohol dehydrogenases, catalytic domain"/>
    <property type="match status" value="1"/>
</dbReference>
<comment type="similarity">
    <text evidence="1 6">Belongs to the zinc-containing alcohol dehydrogenase family.</text>
</comment>
<protein>
    <submittedName>
        <fullName evidence="8">NAD(P)-dependent alcohol dehydrogenase</fullName>
    </submittedName>
</protein>
<proteinExistence type="inferred from homology"/>
<evidence type="ECO:0000256" key="1">
    <source>
        <dbReference type="ARBA" id="ARBA00008072"/>
    </source>
</evidence>
<evidence type="ECO:0000259" key="7">
    <source>
        <dbReference type="SMART" id="SM00829"/>
    </source>
</evidence>
<gene>
    <name evidence="8" type="ORF">QLQ12_23815</name>
</gene>
<dbReference type="InterPro" id="IPR011032">
    <property type="entry name" value="GroES-like_sf"/>
</dbReference>
<keyword evidence="5" id="KW-0520">NAD</keyword>
<organism evidence="8 9">
    <name type="scientific">Actinoplanes sandaracinus</name>
    <dbReference type="NCBI Taxonomy" id="3045177"/>
    <lineage>
        <taxon>Bacteria</taxon>
        <taxon>Bacillati</taxon>
        <taxon>Actinomycetota</taxon>
        <taxon>Actinomycetes</taxon>
        <taxon>Micromonosporales</taxon>
        <taxon>Micromonosporaceae</taxon>
        <taxon>Actinoplanes</taxon>
    </lineage>
</organism>
<evidence type="ECO:0000256" key="2">
    <source>
        <dbReference type="ARBA" id="ARBA00022723"/>
    </source>
</evidence>
<dbReference type="SUPFAM" id="SSF50129">
    <property type="entry name" value="GroES-like"/>
    <property type="match status" value="1"/>
</dbReference>
<evidence type="ECO:0000313" key="9">
    <source>
        <dbReference type="Proteomes" id="UP001241758"/>
    </source>
</evidence>
<reference evidence="8 9" key="1">
    <citation type="submission" date="2023-05" db="EMBL/GenBank/DDBJ databases">
        <title>Actinoplanes sp. NEAU-A12 genome sequencing.</title>
        <authorList>
            <person name="Wang Z.-S."/>
        </authorList>
    </citation>
    <scope>NUCLEOTIDE SEQUENCE [LARGE SCALE GENOMIC DNA]</scope>
    <source>
        <strain evidence="8 9">NEAU-A12</strain>
    </source>
</reference>
<dbReference type="PROSITE" id="PS00059">
    <property type="entry name" value="ADH_ZINC"/>
    <property type="match status" value="1"/>
</dbReference>
<dbReference type="SUPFAM" id="SSF51735">
    <property type="entry name" value="NAD(P)-binding Rossmann-fold domains"/>
    <property type="match status" value="1"/>
</dbReference>
<dbReference type="CDD" id="cd08278">
    <property type="entry name" value="benzyl_alcohol_DH"/>
    <property type="match status" value="1"/>
</dbReference>
<dbReference type="InterPro" id="IPR020843">
    <property type="entry name" value="ER"/>
</dbReference>
<dbReference type="PANTHER" id="PTHR43880:SF12">
    <property type="entry name" value="ALCOHOL DEHYDROGENASE CLASS-3"/>
    <property type="match status" value="1"/>
</dbReference>
<keyword evidence="2 6" id="KW-0479">Metal-binding</keyword>
<dbReference type="InterPro" id="IPR002328">
    <property type="entry name" value="ADH_Zn_CS"/>
</dbReference>
<dbReference type="EMBL" id="JASCTH010000016">
    <property type="protein sequence ID" value="MDI6101653.1"/>
    <property type="molecule type" value="Genomic_DNA"/>
</dbReference>
<dbReference type="PANTHER" id="PTHR43880">
    <property type="entry name" value="ALCOHOL DEHYDROGENASE"/>
    <property type="match status" value="1"/>
</dbReference>
<sequence>MSLSAAAAVVHGAGKPFTIEEISLDEPAGHEVVVRMVAAGMCHTDLTVQAGFIPFPLPGVLGHEGAGVVERTGAGVTSVAPGDHVLLSFTSCGVCGACQGGQPSLCDTWLPRNLLDGARADGSAPLAGRDGSALHGHFFGQSSFAERALVDERSVVKVDPDTPMEVLAPLGCGVITGVGTVFNVLKPVPGATLVILGAGSVGLSAVMGAALSPAGRIVVVDRVRSRLDLARELGATDVIDTTEADLTEALAAITGGRGADRIMDATGVASVITAGMGSLAPGGVFALVGAPPFGTTVPVDVNAMLPGRSVVGVTIGAAQQQSLIPALVTLHRQGRLPVEKIVTGYDFAQIQDAADDIHSGRTVKPVLRFGATAS</sequence>
<dbReference type="Proteomes" id="UP001241758">
    <property type="component" value="Unassembled WGS sequence"/>
</dbReference>
<accession>A0ABT6WPL6</accession>
<dbReference type="Gene3D" id="3.40.50.720">
    <property type="entry name" value="NAD(P)-binding Rossmann-like Domain"/>
    <property type="match status" value="1"/>
</dbReference>
<dbReference type="InterPro" id="IPR013149">
    <property type="entry name" value="ADH-like_C"/>
</dbReference>
<keyword evidence="9" id="KW-1185">Reference proteome</keyword>
<feature type="domain" description="Enoyl reductase (ER)" evidence="7">
    <location>
        <begin position="12"/>
        <end position="367"/>
    </location>
</feature>
<dbReference type="SMART" id="SM00829">
    <property type="entry name" value="PKS_ER"/>
    <property type="match status" value="1"/>
</dbReference>
<keyword evidence="4" id="KW-0560">Oxidoreductase</keyword>
<evidence type="ECO:0000256" key="3">
    <source>
        <dbReference type="ARBA" id="ARBA00022833"/>
    </source>
</evidence>
<evidence type="ECO:0000256" key="5">
    <source>
        <dbReference type="ARBA" id="ARBA00023027"/>
    </source>
</evidence>
<dbReference type="InterPro" id="IPR013154">
    <property type="entry name" value="ADH-like_N"/>
</dbReference>
<evidence type="ECO:0000256" key="4">
    <source>
        <dbReference type="ARBA" id="ARBA00023002"/>
    </source>
</evidence>
<dbReference type="Pfam" id="PF00107">
    <property type="entry name" value="ADH_zinc_N"/>
    <property type="match status" value="1"/>
</dbReference>
<dbReference type="Pfam" id="PF08240">
    <property type="entry name" value="ADH_N"/>
    <property type="match status" value="1"/>
</dbReference>
<comment type="cofactor">
    <cofactor evidence="6">
        <name>Zn(2+)</name>
        <dbReference type="ChEBI" id="CHEBI:29105"/>
    </cofactor>
</comment>
<evidence type="ECO:0000313" key="8">
    <source>
        <dbReference type="EMBL" id="MDI6101653.1"/>
    </source>
</evidence>
<keyword evidence="3 6" id="KW-0862">Zinc</keyword>
<evidence type="ECO:0000256" key="6">
    <source>
        <dbReference type="RuleBase" id="RU361277"/>
    </source>
</evidence>
<dbReference type="InterPro" id="IPR036291">
    <property type="entry name" value="NAD(P)-bd_dom_sf"/>
</dbReference>
<comment type="caution">
    <text evidence="8">The sequence shown here is derived from an EMBL/GenBank/DDBJ whole genome shotgun (WGS) entry which is preliminary data.</text>
</comment>